<evidence type="ECO:0000313" key="4">
    <source>
        <dbReference type="Proteomes" id="UP001433268"/>
    </source>
</evidence>
<dbReference type="Pfam" id="PF08881">
    <property type="entry name" value="CVNH"/>
    <property type="match status" value="1"/>
</dbReference>
<keyword evidence="4" id="KW-1185">Reference proteome</keyword>
<name>A0ABR1UZ40_9PEZI</name>
<feature type="chain" id="PRO_5047324950" description="Cyanovirin-N domain-containing protein" evidence="1">
    <location>
        <begin position="23"/>
        <end position="136"/>
    </location>
</feature>
<proteinExistence type="predicted"/>
<dbReference type="Proteomes" id="UP001433268">
    <property type="component" value="Unassembled WGS sequence"/>
</dbReference>
<evidence type="ECO:0000313" key="3">
    <source>
        <dbReference type="EMBL" id="KAK8063063.1"/>
    </source>
</evidence>
<dbReference type="EMBL" id="JAQQWN010000010">
    <property type="protein sequence ID" value="KAK8063063.1"/>
    <property type="molecule type" value="Genomic_DNA"/>
</dbReference>
<dbReference type="InterPro" id="IPR011058">
    <property type="entry name" value="Cyanovirin-N"/>
</dbReference>
<dbReference type="GeneID" id="92052534"/>
<dbReference type="Gene3D" id="2.30.60.10">
    <property type="entry name" value="Cyanovirin-N"/>
    <property type="match status" value="1"/>
</dbReference>
<reference evidence="3 4" key="1">
    <citation type="submission" date="2023-01" db="EMBL/GenBank/DDBJ databases">
        <title>Analysis of 21 Apiospora genomes using comparative genomics revels a genus with tremendous synthesis potential of carbohydrate active enzymes and secondary metabolites.</title>
        <authorList>
            <person name="Sorensen T."/>
        </authorList>
    </citation>
    <scope>NUCLEOTIDE SEQUENCE [LARGE SCALE GENOMIC DNA]</scope>
    <source>
        <strain evidence="3 4">CBS 114990</strain>
    </source>
</reference>
<dbReference type="InterPro" id="IPR036673">
    <property type="entry name" value="Cyanovirin-N_sf"/>
</dbReference>
<organism evidence="3 4">
    <name type="scientific">Apiospora hydei</name>
    <dbReference type="NCBI Taxonomy" id="1337664"/>
    <lineage>
        <taxon>Eukaryota</taxon>
        <taxon>Fungi</taxon>
        <taxon>Dikarya</taxon>
        <taxon>Ascomycota</taxon>
        <taxon>Pezizomycotina</taxon>
        <taxon>Sordariomycetes</taxon>
        <taxon>Xylariomycetidae</taxon>
        <taxon>Amphisphaeriales</taxon>
        <taxon>Apiosporaceae</taxon>
        <taxon>Apiospora</taxon>
    </lineage>
</organism>
<protein>
    <recommendedName>
        <fullName evidence="2">Cyanovirin-N domain-containing protein</fullName>
    </recommendedName>
</protein>
<evidence type="ECO:0000256" key="1">
    <source>
        <dbReference type="SAM" id="SignalP"/>
    </source>
</evidence>
<evidence type="ECO:0000259" key="2">
    <source>
        <dbReference type="SMART" id="SM01111"/>
    </source>
</evidence>
<dbReference type="SMART" id="SM01111">
    <property type="entry name" value="CVNH"/>
    <property type="match status" value="1"/>
</dbReference>
<comment type="caution">
    <text evidence="3">The sequence shown here is derived from an EMBL/GenBank/DDBJ whole genome shotgun (WGS) entry which is preliminary data.</text>
</comment>
<feature type="domain" description="Cyanovirin-N" evidence="2">
    <location>
        <begin position="24"/>
        <end position="126"/>
    </location>
</feature>
<accession>A0ABR1UZ40</accession>
<sequence length="136" mass="13900">MRVFSVSLAVVGLVFSSSPAAAENFGASCEMGTVKVIGRTMTGACHAVSGELVCSSLDLNGCVTNSFGQLESPGCRNCSNGKTNSGLFLDDPALLHCDCNAGGNNWPTAVIDMNTFVSNSNGRLQCGNAIGAVIDC</sequence>
<dbReference type="RefSeq" id="XP_066661662.1">
    <property type="nucleotide sequence ID" value="XM_066819474.1"/>
</dbReference>
<gene>
    <name evidence="3" type="ORF">PG997_015160</name>
</gene>
<keyword evidence="1" id="KW-0732">Signal</keyword>
<feature type="signal peptide" evidence="1">
    <location>
        <begin position="1"/>
        <end position="22"/>
    </location>
</feature>
<dbReference type="SUPFAM" id="SSF51322">
    <property type="entry name" value="Cyanovirin-N"/>
    <property type="match status" value="1"/>
</dbReference>